<proteinExistence type="predicted"/>
<gene>
    <name evidence="4" type="ORF">ATE48_01180</name>
</gene>
<dbReference type="KEGG" id="cbot:ATE48_01180"/>
<dbReference type="Proteomes" id="UP000092498">
    <property type="component" value="Chromosome"/>
</dbReference>
<evidence type="ECO:0000313" key="4">
    <source>
        <dbReference type="EMBL" id="ANP44628.1"/>
    </source>
</evidence>
<dbReference type="OrthoDB" id="9786548at2"/>
<sequence>MVRASLGAERLMQLKNWTVLVVEPNKFEGQIILDLLRNAGVEKVKVVTDQAAALEILEVYNANVVIASFEMQPLDGAGWTRAYRRNHKLPGRKQAIFITSGAFSLAMAEECRHAGANALIGKPISAKVLTATVTKVLSKPREFIDAAGYVGPCRRAGIVTAGAPKKRRKADNSNTLVDPKTVQTVVEALVAAAAAYAVDANKLEGCEHALRQVQAYAVNAGDGPLMRACAAFALQLSSAKGLRPEAVRASLEVCVNGVVKLVSLGADQGVRREEIAEGVRQAVGKASMQRAA</sequence>
<dbReference type="STRING" id="1759059.ATE48_01180"/>
<evidence type="ECO:0000313" key="5">
    <source>
        <dbReference type="Proteomes" id="UP000092498"/>
    </source>
</evidence>
<dbReference type="InParanoid" id="A0A1B1ADJ1"/>
<dbReference type="EMBL" id="CP013244">
    <property type="protein sequence ID" value="ANP44628.1"/>
    <property type="molecule type" value="Genomic_DNA"/>
</dbReference>
<dbReference type="AlphaFoldDB" id="A0A1B1ADJ1"/>
<name>A0A1B1ADJ1_9PROT</name>
<accession>A0A1B1ADJ1</accession>
<dbReference type="SMART" id="SM00448">
    <property type="entry name" value="REC"/>
    <property type="match status" value="1"/>
</dbReference>
<dbReference type="Gene3D" id="3.40.50.2300">
    <property type="match status" value="1"/>
</dbReference>
<dbReference type="SUPFAM" id="SSF52172">
    <property type="entry name" value="CheY-like"/>
    <property type="match status" value="1"/>
</dbReference>
<dbReference type="PANTHER" id="PTHR44591:SF3">
    <property type="entry name" value="RESPONSE REGULATORY DOMAIN-CONTAINING PROTEIN"/>
    <property type="match status" value="1"/>
</dbReference>
<evidence type="ECO:0000256" key="2">
    <source>
        <dbReference type="PROSITE-ProRule" id="PRU00169"/>
    </source>
</evidence>
<evidence type="ECO:0000256" key="1">
    <source>
        <dbReference type="ARBA" id="ARBA00022553"/>
    </source>
</evidence>
<evidence type="ECO:0000259" key="3">
    <source>
        <dbReference type="PROSITE" id="PS50110"/>
    </source>
</evidence>
<dbReference type="GO" id="GO:0000160">
    <property type="term" value="P:phosphorelay signal transduction system"/>
    <property type="evidence" value="ECO:0007669"/>
    <property type="project" value="InterPro"/>
</dbReference>
<protein>
    <recommendedName>
        <fullName evidence="3">Response regulatory domain-containing protein</fullName>
    </recommendedName>
</protein>
<dbReference type="InterPro" id="IPR011006">
    <property type="entry name" value="CheY-like_superfamily"/>
</dbReference>
<keyword evidence="1" id="KW-0597">Phosphoprotein</keyword>
<dbReference type="InterPro" id="IPR001789">
    <property type="entry name" value="Sig_transdc_resp-reg_receiver"/>
</dbReference>
<dbReference type="InterPro" id="IPR050595">
    <property type="entry name" value="Bact_response_regulator"/>
</dbReference>
<feature type="domain" description="Response regulatory" evidence="3">
    <location>
        <begin position="18"/>
        <end position="137"/>
    </location>
</feature>
<organism evidence="4 5">
    <name type="scientific">Candidatus Viadribacter manganicus</name>
    <dbReference type="NCBI Taxonomy" id="1759059"/>
    <lineage>
        <taxon>Bacteria</taxon>
        <taxon>Pseudomonadati</taxon>
        <taxon>Pseudomonadota</taxon>
        <taxon>Alphaproteobacteria</taxon>
        <taxon>Hyphomonadales</taxon>
        <taxon>Hyphomonadaceae</taxon>
        <taxon>Candidatus Viadribacter</taxon>
    </lineage>
</organism>
<comment type="caution">
    <text evidence="2">Lacks conserved residue(s) required for the propagation of feature annotation.</text>
</comment>
<dbReference type="PROSITE" id="PS50110">
    <property type="entry name" value="RESPONSE_REGULATORY"/>
    <property type="match status" value="1"/>
</dbReference>
<dbReference type="PANTHER" id="PTHR44591">
    <property type="entry name" value="STRESS RESPONSE REGULATOR PROTEIN 1"/>
    <property type="match status" value="1"/>
</dbReference>
<keyword evidence="5" id="KW-1185">Reference proteome</keyword>
<reference evidence="4 5" key="1">
    <citation type="submission" date="2015-11" db="EMBL/GenBank/DDBJ databases">
        <title>Whole-Genome Sequence of Candidatus Oderbacter manganicum from the National Park Lower Oder Valley, Germany.</title>
        <authorList>
            <person name="Braun B."/>
            <person name="Liere K."/>
            <person name="Szewzyk U."/>
        </authorList>
    </citation>
    <scope>NUCLEOTIDE SEQUENCE [LARGE SCALE GENOMIC DNA]</scope>
    <source>
        <strain evidence="4 5">OTSz_A_272</strain>
    </source>
</reference>
<dbReference type="Pfam" id="PF00072">
    <property type="entry name" value="Response_reg"/>
    <property type="match status" value="1"/>
</dbReference>